<dbReference type="GO" id="GO:0004563">
    <property type="term" value="F:beta-N-acetylhexosaminidase activity"/>
    <property type="evidence" value="ECO:0007669"/>
    <property type="project" value="UniProtKB-EC"/>
</dbReference>
<keyword evidence="8" id="KW-1185">Reference proteome</keyword>
<dbReference type="SUPFAM" id="SSF51445">
    <property type="entry name" value="(Trans)glycosidases"/>
    <property type="match status" value="1"/>
</dbReference>
<reference evidence="7 8" key="1">
    <citation type="submission" date="2019-09" db="EMBL/GenBank/DDBJ databases">
        <title>Genomes of Cryomorphaceae.</title>
        <authorList>
            <person name="Bowman J.P."/>
        </authorList>
    </citation>
    <scope>NUCLEOTIDE SEQUENCE [LARGE SCALE GENOMIC DNA]</scope>
    <source>
        <strain evidence="7 8">KCTC 52047</strain>
    </source>
</reference>
<name>A0A6N6M770_9FLAO</name>
<evidence type="ECO:0000256" key="5">
    <source>
        <dbReference type="ARBA" id="ARBA00023295"/>
    </source>
</evidence>
<dbReference type="PANTHER" id="PTHR30480">
    <property type="entry name" value="BETA-HEXOSAMINIDASE-RELATED"/>
    <property type="match status" value="1"/>
</dbReference>
<evidence type="ECO:0000313" key="8">
    <source>
        <dbReference type="Proteomes" id="UP000435357"/>
    </source>
</evidence>
<evidence type="ECO:0000256" key="4">
    <source>
        <dbReference type="ARBA" id="ARBA00022801"/>
    </source>
</evidence>
<dbReference type="InterPro" id="IPR017853">
    <property type="entry name" value="GH"/>
</dbReference>
<dbReference type="InterPro" id="IPR036962">
    <property type="entry name" value="Glyco_hydro_3_N_sf"/>
</dbReference>
<dbReference type="PROSITE" id="PS51257">
    <property type="entry name" value="PROKAR_LIPOPROTEIN"/>
    <property type="match status" value="1"/>
</dbReference>
<dbReference type="Pfam" id="PF00933">
    <property type="entry name" value="Glyco_hydro_3"/>
    <property type="match status" value="1"/>
</dbReference>
<proteinExistence type="inferred from homology"/>
<keyword evidence="4 7" id="KW-0378">Hydrolase</keyword>
<dbReference type="PANTHER" id="PTHR30480:SF13">
    <property type="entry name" value="BETA-HEXOSAMINIDASE"/>
    <property type="match status" value="1"/>
</dbReference>
<dbReference type="InterPro" id="IPR050226">
    <property type="entry name" value="NagZ_Beta-hexosaminidase"/>
</dbReference>
<dbReference type="GO" id="GO:0009254">
    <property type="term" value="P:peptidoglycan turnover"/>
    <property type="evidence" value="ECO:0007669"/>
    <property type="project" value="TreeGrafter"/>
</dbReference>
<feature type="domain" description="Glycoside hydrolase family 3 N-terminal" evidence="6">
    <location>
        <begin position="65"/>
        <end position="373"/>
    </location>
</feature>
<organism evidence="7 8">
    <name type="scientific">Salibacter halophilus</name>
    <dbReference type="NCBI Taxonomy" id="1803916"/>
    <lineage>
        <taxon>Bacteria</taxon>
        <taxon>Pseudomonadati</taxon>
        <taxon>Bacteroidota</taxon>
        <taxon>Flavobacteriia</taxon>
        <taxon>Flavobacteriales</taxon>
        <taxon>Salibacteraceae</taxon>
        <taxon>Salibacter</taxon>
    </lineage>
</organism>
<evidence type="ECO:0000259" key="6">
    <source>
        <dbReference type="Pfam" id="PF00933"/>
    </source>
</evidence>
<keyword evidence="5" id="KW-0326">Glycosidase</keyword>
<protein>
    <recommendedName>
        <fullName evidence="3">beta-N-acetylhexosaminidase</fullName>
        <ecNumber evidence="3">3.2.1.52</ecNumber>
    </recommendedName>
</protein>
<evidence type="ECO:0000313" key="7">
    <source>
        <dbReference type="EMBL" id="KAB1064342.1"/>
    </source>
</evidence>
<gene>
    <name evidence="7" type="ORF">F3059_06470</name>
</gene>
<evidence type="ECO:0000256" key="2">
    <source>
        <dbReference type="ARBA" id="ARBA00005336"/>
    </source>
</evidence>
<dbReference type="EC" id="3.2.1.52" evidence="3"/>
<dbReference type="OrthoDB" id="9805821at2"/>
<accession>A0A6N6M770</accession>
<dbReference type="InterPro" id="IPR001764">
    <property type="entry name" value="Glyco_hydro_3_N"/>
</dbReference>
<evidence type="ECO:0000256" key="3">
    <source>
        <dbReference type="ARBA" id="ARBA00012663"/>
    </source>
</evidence>
<sequence length="381" mass="41958">MKTKLILFSLLATFSACNGQPKQEKLTTQRSEPKKLSFNLSDFYSNRAELDEKVQRVFDELKPSERLAQMIITSAGELGKPQATVANLVKNNKVGGVIFLKGNGSDHKKFIDSLNAISAKQSQLPLIYSIDAEPSLINSRLPDVKQKFPKTIDIKSPEESARVATDISNKIKNFGFHYNYAPVVDLSPNNEAIKSRSFGSDRDSVIAKAKAFIKATQDENVVSCAKHFPGHGFVEGDTHKKLVYIDGELKEVDVYKPLIEEGVLSIMIAHIAVENNEKYGTDGAPASISKNIVTDLLRNELGFEGIITTDAMNMVGATSSGESAPFLAAEAGCDMILMPPNETALLKEMQAEYEQNKAFRSQIDESIKRILRLKICLGLIE</sequence>
<evidence type="ECO:0000256" key="1">
    <source>
        <dbReference type="ARBA" id="ARBA00001231"/>
    </source>
</evidence>
<dbReference type="Gene3D" id="3.20.20.300">
    <property type="entry name" value="Glycoside hydrolase, family 3, N-terminal domain"/>
    <property type="match status" value="1"/>
</dbReference>
<dbReference type="EMBL" id="WACR01000005">
    <property type="protein sequence ID" value="KAB1064342.1"/>
    <property type="molecule type" value="Genomic_DNA"/>
</dbReference>
<dbReference type="GO" id="GO:0005975">
    <property type="term" value="P:carbohydrate metabolic process"/>
    <property type="evidence" value="ECO:0007669"/>
    <property type="project" value="InterPro"/>
</dbReference>
<dbReference type="AlphaFoldDB" id="A0A6N6M770"/>
<dbReference type="RefSeq" id="WP_151167401.1">
    <property type="nucleotide sequence ID" value="NZ_WACR01000005.1"/>
</dbReference>
<comment type="caution">
    <text evidence="7">The sequence shown here is derived from an EMBL/GenBank/DDBJ whole genome shotgun (WGS) entry which is preliminary data.</text>
</comment>
<dbReference type="Proteomes" id="UP000435357">
    <property type="component" value="Unassembled WGS sequence"/>
</dbReference>
<comment type="catalytic activity">
    <reaction evidence="1">
        <text>Hydrolysis of terminal non-reducing N-acetyl-D-hexosamine residues in N-acetyl-beta-D-hexosaminides.</text>
        <dbReference type="EC" id="3.2.1.52"/>
    </reaction>
</comment>
<comment type="similarity">
    <text evidence="2">Belongs to the glycosyl hydrolase 3 family.</text>
</comment>